<keyword evidence="3" id="KW-1185">Reference proteome</keyword>
<dbReference type="RefSeq" id="WP_057664390.1">
    <property type="nucleotide sequence ID" value="NZ_LDJH01000006.1"/>
</dbReference>
<gene>
    <name evidence="2" type="ORF">ABB25_04790</name>
</gene>
<accession>A0A0R0BR89</accession>
<dbReference type="AlphaFoldDB" id="A0A0R0BR89"/>
<feature type="transmembrane region" description="Helical" evidence="1">
    <location>
        <begin position="63"/>
        <end position="84"/>
    </location>
</feature>
<keyword evidence="1" id="KW-1133">Transmembrane helix</keyword>
<proteinExistence type="predicted"/>
<evidence type="ECO:0000256" key="1">
    <source>
        <dbReference type="SAM" id="Phobius"/>
    </source>
</evidence>
<comment type="caution">
    <text evidence="2">The sequence shown here is derived from an EMBL/GenBank/DDBJ whole genome shotgun (WGS) entry which is preliminary data.</text>
</comment>
<dbReference type="EMBL" id="LDJH01000006">
    <property type="protein sequence ID" value="KRG59823.1"/>
    <property type="molecule type" value="Genomic_DNA"/>
</dbReference>
<feature type="transmembrane region" description="Helical" evidence="1">
    <location>
        <begin position="37"/>
        <end position="56"/>
    </location>
</feature>
<name>A0A0R0BR89_9GAMM</name>
<dbReference type="Proteomes" id="UP000051254">
    <property type="component" value="Unassembled WGS sequence"/>
</dbReference>
<reference evidence="2 3" key="1">
    <citation type="submission" date="2015-05" db="EMBL/GenBank/DDBJ databases">
        <title>Genome sequencing and analysis of members of genus Stenotrophomonas.</title>
        <authorList>
            <person name="Patil P.P."/>
            <person name="Midha S."/>
            <person name="Patil P.B."/>
        </authorList>
    </citation>
    <scope>NUCLEOTIDE SEQUENCE [LARGE SCALE GENOMIC DNA]</scope>
    <source>
        <strain evidence="2 3">DSM 17805</strain>
    </source>
</reference>
<dbReference type="PATRIC" id="fig|266128.3.peg.2615"/>
<sequence>MKTAWRVLAALSLLFAASSAWLLFTSAAGTRMFAALQLFYAGVLASVACAVVSALLDDTRHRVISVALLAGYGLALLVFLGAMGSVR</sequence>
<organism evidence="2 3">
    <name type="scientific">Stenotrophomonas koreensis</name>
    <dbReference type="NCBI Taxonomy" id="266128"/>
    <lineage>
        <taxon>Bacteria</taxon>
        <taxon>Pseudomonadati</taxon>
        <taxon>Pseudomonadota</taxon>
        <taxon>Gammaproteobacteria</taxon>
        <taxon>Lysobacterales</taxon>
        <taxon>Lysobacteraceae</taxon>
        <taxon>Stenotrophomonas</taxon>
    </lineage>
</organism>
<evidence type="ECO:0000313" key="2">
    <source>
        <dbReference type="EMBL" id="KRG59823.1"/>
    </source>
</evidence>
<evidence type="ECO:0000313" key="3">
    <source>
        <dbReference type="Proteomes" id="UP000051254"/>
    </source>
</evidence>
<protein>
    <submittedName>
        <fullName evidence="2">Uncharacterized protein</fullName>
    </submittedName>
</protein>
<keyword evidence="1" id="KW-0812">Transmembrane</keyword>
<keyword evidence="1" id="KW-0472">Membrane</keyword>